<keyword evidence="7" id="KW-0997">Cell inner membrane</keyword>
<name>A0A085K460_SPHYA</name>
<dbReference type="EMBL" id="CP023741">
    <property type="protein sequence ID" value="ATI82520.1"/>
    <property type="molecule type" value="Genomic_DNA"/>
</dbReference>
<dbReference type="GO" id="GO:0005886">
    <property type="term" value="C:plasma membrane"/>
    <property type="evidence" value="ECO:0007669"/>
    <property type="project" value="UniProtKB-SubCell"/>
</dbReference>
<dbReference type="PANTHER" id="PTHR33778:SF1">
    <property type="entry name" value="MAGNESIUM TRANSPORTER YHID-RELATED"/>
    <property type="match status" value="1"/>
</dbReference>
<reference evidence="9 14" key="2">
    <citation type="submission" date="2017-10" db="EMBL/GenBank/DDBJ databases">
        <title>Sphingobium yanoikuyae S72.</title>
        <authorList>
            <person name="Sanchez E."/>
            <person name="Bustos P."/>
            <person name="Mendoza P."/>
            <person name="Guo X."/>
            <person name="Mendoza A."/>
        </authorList>
    </citation>
    <scope>NUCLEOTIDE SEQUENCE [LARGE SCALE GENOMIC DNA]</scope>
    <source>
        <strain evidence="9 14">S72</strain>
    </source>
</reference>
<evidence type="ECO:0000313" key="16">
    <source>
        <dbReference type="Proteomes" id="UP000515377"/>
    </source>
</evidence>
<dbReference type="KEGG" id="sya:A6768_22620"/>
<dbReference type="EMBL" id="CP020925">
    <property type="protein sequence ID" value="ATP17318.1"/>
    <property type="molecule type" value="Genomic_DNA"/>
</dbReference>
<evidence type="ECO:0000313" key="15">
    <source>
        <dbReference type="Proteomes" id="UP000280708"/>
    </source>
</evidence>
<feature type="transmembrane region" description="Helical" evidence="7">
    <location>
        <begin position="16"/>
        <end position="33"/>
    </location>
</feature>
<evidence type="ECO:0000313" key="13">
    <source>
        <dbReference type="Proteomes" id="UP000037029"/>
    </source>
</evidence>
<evidence type="ECO:0000313" key="14">
    <source>
        <dbReference type="Proteomes" id="UP000219422"/>
    </source>
</evidence>
<evidence type="ECO:0000259" key="8">
    <source>
        <dbReference type="Pfam" id="PF02308"/>
    </source>
</evidence>
<dbReference type="EMBL" id="CP033230">
    <property type="protein sequence ID" value="AYO79029.1"/>
    <property type="molecule type" value="Genomic_DNA"/>
</dbReference>
<keyword evidence="3" id="KW-1003">Cell membrane</keyword>
<evidence type="ECO:0000256" key="1">
    <source>
        <dbReference type="ARBA" id="ARBA00004651"/>
    </source>
</evidence>
<evidence type="ECO:0000256" key="2">
    <source>
        <dbReference type="ARBA" id="ARBA00009298"/>
    </source>
</evidence>
<evidence type="ECO:0000256" key="6">
    <source>
        <dbReference type="ARBA" id="ARBA00023136"/>
    </source>
</evidence>
<sequence length="158" mass="16744">MTLNPDTPLHLIDGPVMLRLSIAALLGLLLGLDRQLRGHAAGLRTHGLICFTSALMTVCAIALHNQLQGEGNIDPLRVFEASAAFSGIIATGLIIFSKGEIKNLTTAAHIWLASMIGIASGAALWPLVASATLVAILMLSLLGFVERRWLASEERPGE</sequence>
<reference evidence="11 15" key="3">
    <citation type="submission" date="2018-10" db="EMBL/GenBank/DDBJ databases">
        <title>Characterization and genome analysis of a novel bacterium Sphingobium yanoikuyae SJTF8 capable of degrading PAHs.</title>
        <authorList>
            <person name="Yin C."/>
            <person name="Xiong W."/>
            <person name="Liang R."/>
        </authorList>
    </citation>
    <scope>NUCLEOTIDE SEQUENCE [LARGE SCALE GENOMIC DNA]</scope>
    <source>
        <strain evidence="11 15">SJTF8</strain>
    </source>
</reference>
<dbReference type="InterPro" id="IPR049177">
    <property type="entry name" value="MgtC_SapB_SrpB_YhiD_N"/>
</dbReference>
<dbReference type="RefSeq" id="WP_037509452.1">
    <property type="nucleotide sequence ID" value="NZ_CAIGKD010000014.1"/>
</dbReference>
<evidence type="ECO:0000313" key="11">
    <source>
        <dbReference type="EMBL" id="AYO79029.1"/>
    </source>
</evidence>
<evidence type="ECO:0000256" key="3">
    <source>
        <dbReference type="ARBA" id="ARBA00022475"/>
    </source>
</evidence>
<dbReference type="Proteomes" id="UP000219422">
    <property type="component" value="Chromosome"/>
</dbReference>
<dbReference type="EMBL" id="CP060122">
    <property type="protein sequence ID" value="QNG47679.1"/>
    <property type="molecule type" value="Genomic_DNA"/>
</dbReference>
<dbReference type="PRINTS" id="PR01837">
    <property type="entry name" value="MGTCSAPBPROT"/>
</dbReference>
<evidence type="ECO:0000313" key="9">
    <source>
        <dbReference type="EMBL" id="ATI82520.1"/>
    </source>
</evidence>
<dbReference type="AlphaFoldDB" id="A0A085K460"/>
<feature type="transmembrane region" description="Helical" evidence="7">
    <location>
        <begin position="127"/>
        <end position="145"/>
    </location>
</feature>
<evidence type="ECO:0000313" key="10">
    <source>
        <dbReference type="EMBL" id="ATP17318.1"/>
    </source>
</evidence>
<dbReference type="GeneID" id="57779659"/>
<accession>A0A085K460</accession>
<evidence type="ECO:0000256" key="5">
    <source>
        <dbReference type="ARBA" id="ARBA00022989"/>
    </source>
</evidence>
<protein>
    <recommendedName>
        <fullName evidence="7">Protein MgtC</fullName>
    </recommendedName>
</protein>
<reference evidence="10 13" key="1">
    <citation type="submission" date="2017-04" db="EMBL/GenBank/DDBJ databases">
        <title>Characterization, genome and methylation analysis of a phthalic acid esters degrading strain Sphingobium yanoikuyae SHJ.</title>
        <authorList>
            <person name="Feng L."/>
        </authorList>
    </citation>
    <scope>NUCLEOTIDE SEQUENCE [LARGE SCALE GENOMIC DNA]</scope>
    <source>
        <strain evidence="10 13">SHJ</strain>
    </source>
</reference>
<keyword evidence="5 7" id="KW-1133">Transmembrane helix</keyword>
<feature type="transmembrane region" description="Helical" evidence="7">
    <location>
        <begin position="45"/>
        <end position="64"/>
    </location>
</feature>
<dbReference type="Proteomes" id="UP000037029">
    <property type="component" value="Chromosome"/>
</dbReference>
<comment type="subcellular location">
    <subcellularLocation>
        <location evidence="7">Cell inner membrane</location>
        <topology evidence="7">Multi-pass membrane protein</topology>
    </subcellularLocation>
    <subcellularLocation>
        <location evidence="1">Cell membrane</location>
        <topology evidence="1">Multi-pass membrane protein</topology>
    </subcellularLocation>
</comment>
<evidence type="ECO:0000313" key="12">
    <source>
        <dbReference type="EMBL" id="QNG47679.1"/>
    </source>
</evidence>
<organism evidence="9 14">
    <name type="scientific">Sphingobium yanoikuyae</name>
    <name type="common">Sphingomonas yanoikuyae</name>
    <dbReference type="NCBI Taxonomy" id="13690"/>
    <lineage>
        <taxon>Bacteria</taxon>
        <taxon>Pseudomonadati</taxon>
        <taxon>Pseudomonadota</taxon>
        <taxon>Alphaproteobacteria</taxon>
        <taxon>Sphingomonadales</taxon>
        <taxon>Sphingomonadaceae</taxon>
        <taxon>Sphingobium</taxon>
    </lineage>
</organism>
<proteinExistence type="inferred from homology"/>
<comment type="similarity">
    <text evidence="2 7">Belongs to the MgtC/SapB family.</text>
</comment>
<evidence type="ECO:0000256" key="7">
    <source>
        <dbReference type="RuleBase" id="RU365041"/>
    </source>
</evidence>
<dbReference type="InterPro" id="IPR003416">
    <property type="entry name" value="MgtC/SapB/SrpB/YhiD_fam"/>
</dbReference>
<dbReference type="Pfam" id="PF02308">
    <property type="entry name" value="MgtC"/>
    <property type="match status" value="1"/>
</dbReference>
<dbReference type="Proteomes" id="UP000280708">
    <property type="component" value="Chromosome"/>
</dbReference>
<feature type="transmembrane region" description="Helical" evidence="7">
    <location>
        <begin position="76"/>
        <end position="96"/>
    </location>
</feature>
<feature type="domain" description="MgtC/SapB/SrpB/YhiD N-terminal" evidence="8">
    <location>
        <begin position="20"/>
        <end position="147"/>
    </location>
</feature>
<evidence type="ECO:0000256" key="4">
    <source>
        <dbReference type="ARBA" id="ARBA00022692"/>
    </source>
</evidence>
<dbReference type="PANTHER" id="PTHR33778">
    <property type="entry name" value="PROTEIN MGTC"/>
    <property type="match status" value="1"/>
</dbReference>
<keyword evidence="6 7" id="KW-0472">Membrane</keyword>
<gene>
    <name evidence="9" type="ORF">A6768_22620</name>
    <name evidence="10" type="ORF">BV87_02250</name>
    <name evidence="11" type="ORF">EBF16_20370</name>
    <name evidence="12" type="ORF">H3V42_08930</name>
</gene>
<dbReference type="Proteomes" id="UP000515377">
    <property type="component" value="Chromosome"/>
</dbReference>
<reference evidence="12 16" key="4">
    <citation type="submission" date="2020-07" db="EMBL/GenBank/DDBJ databases">
        <title>Whole genome sequence of Sphingobium yanoikuyae A3.</title>
        <authorList>
            <person name="Han S.-S."/>
        </authorList>
    </citation>
    <scope>NUCLEOTIDE SEQUENCE [LARGE SCALE GENOMIC DNA]</scope>
    <source>
        <strain evidence="12 16">A3</strain>
    </source>
</reference>
<keyword evidence="4 7" id="KW-0812">Transmembrane</keyword>